<dbReference type="InterPro" id="IPR015421">
    <property type="entry name" value="PyrdxlP-dep_Trfase_major"/>
</dbReference>
<dbReference type="Gene3D" id="3.90.1150.10">
    <property type="entry name" value="Aspartate Aminotransferase, domain 1"/>
    <property type="match status" value="1"/>
</dbReference>
<feature type="binding site" evidence="4">
    <location>
        <position position="101"/>
    </location>
    <ligand>
        <name>pyridoxal 5'-phosphate</name>
        <dbReference type="ChEBI" id="CHEBI:597326"/>
    </ligand>
</feature>
<dbReference type="GO" id="GO:0030170">
    <property type="term" value="F:pyridoxal phosphate binding"/>
    <property type="evidence" value="ECO:0007669"/>
    <property type="project" value="UniProtKB-UniRule"/>
</dbReference>
<dbReference type="Proteomes" id="UP000371041">
    <property type="component" value="Chromosome"/>
</dbReference>
<evidence type="ECO:0000313" key="8">
    <source>
        <dbReference type="EMBL" id="QGK71374.1"/>
    </source>
</evidence>
<dbReference type="NCBIfam" id="TIGR01814">
    <property type="entry name" value="kynureninase"/>
    <property type="match status" value="1"/>
</dbReference>
<organism evidence="8 9">
    <name type="scientific">Allosaccharopolyspora coralli</name>
    <dbReference type="NCBI Taxonomy" id="2665642"/>
    <lineage>
        <taxon>Bacteria</taxon>
        <taxon>Bacillati</taxon>
        <taxon>Actinomycetota</taxon>
        <taxon>Actinomycetes</taxon>
        <taxon>Pseudonocardiales</taxon>
        <taxon>Pseudonocardiaceae</taxon>
        <taxon>Allosaccharopolyspora</taxon>
    </lineage>
</organism>
<comment type="similarity">
    <text evidence="4 6">Belongs to the kynureninase family.</text>
</comment>
<evidence type="ECO:0000259" key="7">
    <source>
        <dbReference type="Pfam" id="PF00266"/>
    </source>
</evidence>
<comment type="subunit">
    <text evidence="4 6">Homodimer.</text>
</comment>
<evidence type="ECO:0000256" key="3">
    <source>
        <dbReference type="ARBA" id="ARBA00022898"/>
    </source>
</evidence>
<keyword evidence="9" id="KW-1185">Reference proteome</keyword>
<dbReference type="PANTHER" id="PTHR14084:SF0">
    <property type="entry name" value="KYNURENINASE"/>
    <property type="match status" value="1"/>
</dbReference>
<dbReference type="GO" id="GO:0097053">
    <property type="term" value="P:L-kynurenine catabolic process"/>
    <property type="evidence" value="ECO:0007669"/>
    <property type="project" value="UniProtKB-UniRule"/>
</dbReference>
<dbReference type="SUPFAM" id="SSF53383">
    <property type="entry name" value="PLP-dependent transferases"/>
    <property type="match status" value="1"/>
</dbReference>
<feature type="modified residue" description="N6-(pyridoxal phosphate)lysine" evidence="4">
    <location>
        <position position="232"/>
    </location>
</feature>
<dbReference type="PANTHER" id="PTHR14084">
    <property type="entry name" value="KYNURENINASE"/>
    <property type="match status" value="1"/>
</dbReference>
<proteinExistence type="inferred from homology"/>
<feature type="binding site" evidence="4">
    <location>
        <position position="260"/>
    </location>
    <ligand>
        <name>pyridoxal 5'-phosphate</name>
        <dbReference type="ChEBI" id="CHEBI:597326"/>
    </ligand>
</feature>
<dbReference type="GO" id="GO:0019441">
    <property type="term" value="P:L-tryptophan catabolic process to kynurenine"/>
    <property type="evidence" value="ECO:0007669"/>
    <property type="project" value="TreeGrafter"/>
</dbReference>
<feature type="binding site" evidence="4">
    <location>
        <position position="102"/>
    </location>
    <ligand>
        <name>pyridoxal 5'-phosphate</name>
        <dbReference type="ChEBI" id="CHEBI:597326"/>
    </ligand>
</feature>
<evidence type="ECO:0000256" key="2">
    <source>
        <dbReference type="ARBA" id="ARBA00022801"/>
    </source>
</evidence>
<keyword evidence="3 4" id="KW-0663">Pyridoxal phosphate</keyword>
<dbReference type="EMBL" id="CP045929">
    <property type="protein sequence ID" value="QGK71374.1"/>
    <property type="molecule type" value="Genomic_DNA"/>
</dbReference>
<feature type="binding site" evidence="4">
    <location>
        <begin position="129"/>
        <end position="132"/>
    </location>
    <ligand>
        <name>pyridoxal 5'-phosphate</name>
        <dbReference type="ChEBI" id="CHEBI:597326"/>
    </ligand>
</feature>
<feature type="domain" description="Aminotransferase class V" evidence="7">
    <location>
        <begin position="101"/>
        <end position="323"/>
    </location>
</feature>
<dbReference type="Pfam" id="PF00266">
    <property type="entry name" value="Aminotran_5"/>
    <property type="match status" value="1"/>
</dbReference>
<evidence type="ECO:0000313" key="9">
    <source>
        <dbReference type="Proteomes" id="UP000371041"/>
    </source>
</evidence>
<dbReference type="PIRSF" id="PIRSF038800">
    <property type="entry name" value="KYNU"/>
    <property type="match status" value="1"/>
</dbReference>
<feature type="binding site" evidence="4">
    <location>
        <position position="286"/>
    </location>
    <ligand>
        <name>pyridoxal 5'-phosphate</name>
        <dbReference type="ChEBI" id="CHEBI:597326"/>
    </ligand>
</feature>
<dbReference type="GO" id="GO:0019805">
    <property type="term" value="P:quinolinate biosynthetic process"/>
    <property type="evidence" value="ECO:0007669"/>
    <property type="project" value="UniProtKB-UniRule"/>
</dbReference>
<gene>
    <name evidence="4 8" type="primary">kynU</name>
    <name evidence="8" type="ORF">GIY23_19290</name>
</gene>
<reference evidence="9" key="1">
    <citation type="submission" date="2019-11" db="EMBL/GenBank/DDBJ databases">
        <title>The complete genome sequence of Saccharopolyspora sp. E2A.</title>
        <authorList>
            <person name="Zhang G."/>
        </authorList>
    </citation>
    <scope>NUCLEOTIDE SEQUENCE [LARGE SCALE GENOMIC DNA]</scope>
    <source>
        <strain evidence="9">E2A</strain>
    </source>
</reference>
<dbReference type="UniPathway" id="UPA00253">
    <property type="reaction ID" value="UER00329"/>
</dbReference>
<feature type="binding site" evidence="4">
    <location>
        <position position="231"/>
    </location>
    <ligand>
        <name>pyridoxal 5'-phosphate</name>
        <dbReference type="ChEBI" id="CHEBI:597326"/>
    </ligand>
</feature>
<keyword evidence="2 4" id="KW-0378">Hydrolase</keyword>
<dbReference type="KEGG" id="sace:GIY23_19290"/>
<dbReference type="InterPro" id="IPR015424">
    <property type="entry name" value="PyrdxlP-dep_Trfase"/>
</dbReference>
<dbReference type="GO" id="GO:0030429">
    <property type="term" value="F:kynureninase activity"/>
    <property type="evidence" value="ECO:0007669"/>
    <property type="project" value="UniProtKB-UniRule"/>
</dbReference>
<keyword evidence="1 4" id="KW-0662">Pyridine nucleotide biosynthesis</keyword>
<protein>
    <recommendedName>
        <fullName evidence="4 5">Kynureninase</fullName>
        <ecNumber evidence="4 5">3.7.1.3</ecNumber>
    </recommendedName>
    <alternativeName>
        <fullName evidence="4">L-kynurenine hydrolase</fullName>
    </alternativeName>
</protein>
<evidence type="ECO:0000256" key="4">
    <source>
        <dbReference type="HAMAP-Rule" id="MF_01970"/>
    </source>
</evidence>
<dbReference type="GO" id="GO:0005737">
    <property type="term" value="C:cytoplasm"/>
    <property type="evidence" value="ECO:0007669"/>
    <property type="project" value="UniProtKB-UniRule"/>
</dbReference>
<comment type="function">
    <text evidence="4 6">Catalyzes the cleavage of L-kynurenine (L-Kyn) and L-3-hydroxykynurenine (L-3OHKyn) into anthranilic acid (AA) and 3-hydroxyanthranilic acid (3-OHAA), respectively.</text>
</comment>
<comment type="catalytic activity">
    <reaction evidence="6">
        <text>3-hydroxy-L-kynurenine + H2O = 3-hydroxyanthranilate + L-alanine + H(+)</text>
        <dbReference type="Rhea" id="RHEA:25143"/>
        <dbReference type="ChEBI" id="CHEBI:15377"/>
        <dbReference type="ChEBI" id="CHEBI:15378"/>
        <dbReference type="ChEBI" id="CHEBI:36559"/>
        <dbReference type="ChEBI" id="CHEBI:57972"/>
        <dbReference type="ChEBI" id="CHEBI:58125"/>
        <dbReference type="EC" id="3.7.1.3"/>
    </reaction>
</comment>
<accession>A0A5Q3QDT1</accession>
<comment type="cofactor">
    <cofactor evidence="4 6">
        <name>pyridoxal 5'-phosphate</name>
        <dbReference type="ChEBI" id="CHEBI:597326"/>
    </cofactor>
</comment>
<dbReference type="GO" id="GO:0009435">
    <property type="term" value="P:NAD+ biosynthetic process"/>
    <property type="evidence" value="ECO:0007669"/>
    <property type="project" value="UniProtKB-UniRule"/>
</dbReference>
<evidence type="ECO:0000256" key="1">
    <source>
        <dbReference type="ARBA" id="ARBA00022642"/>
    </source>
</evidence>
<comment type="pathway">
    <text evidence="4 6">Cofactor biosynthesis; NAD(+) biosynthesis; quinolinate from L-kynurenine: step 2/3.</text>
</comment>
<dbReference type="UniPathway" id="UPA00334">
    <property type="reaction ID" value="UER00455"/>
</dbReference>
<feature type="binding site" evidence="4">
    <location>
        <position position="206"/>
    </location>
    <ligand>
        <name>pyridoxal 5'-phosphate</name>
        <dbReference type="ChEBI" id="CHEBI:597326"/>
    </ligand>
</feature>
<dbReference type="Gene3D" id="3.40.640.10">
    <property type="entry name" value="Type I PLP-dependent aspartate aminotransferase-like (Major domain)"/>
    <property type="match status" value="1"/>
</dbReference>
<comment type="caution">
    <text evidence="4">Lacks conserved residue(s) required for the propagation of feature annotation.</text>
</comment>
<dbReference type="RefSeq" id="WP_154077950.1">
    <property type="nucleotide sequence ID" value="NZ_CP045929.1"/>
</dbReference>
<dbReference type="AlphaFoldDB" id="A0A5Q3QDT1"/>
<evidence type="ECO:0000256" key="6">
    <source>
        <dbReference type="PIRNR" id="PIRNR038800"/>
    </source>
</evidence>
<dbReference type="InterPro" id="IPR015422">
    <property type="entry name" value="PyrdxlP-dep_Trfase_small"/>
</dbReference>
<dbReference type="HAMAP" id="MF_01970">
    <property type="entry name" value="Kynureninase"/>
    <property type="match status" value="1"/>
</dbReference>
<name>A0A5Q3QDT1_9PSEU</name>
<feature type="binding site" evidence="4">
    <location>
        <position position="209"/>
    </location>
    <ligand>
        <name>pyridoxal 5'-phosphate</name>
        <dbReference type="ChEBI" id="CHEBI:597326"/>
    </ligand>
</feature>
<comment type="pathway">
    <text evidence="4 6">Amino-acid degradation; L-kynurenine degradation; L-alanine and anthranilate from L-kynurenine: step 1/1.</text>
</comment>
<evidence type="ECO:0000256" key="5">
    <source>
        <dbReference type="NCBIfam" id="TIGR01814"/>
    </source>
</evidence>
<dbReference type="InterPro" id="IPR000192">
    <property type="entry name" value="Aminotrans_V_dom"/>
</dbReference>
<dbReference type="InterPro" id="IPR010111">
    <property type="entry name" value="Kynureninase"/>
</dbReference>
<comment type="catalytic activity">
    <reaction evidence="4 6">
        <text>L-kynurenine + H2O = anthranilate + L-alanine + H(+)</text>
        <dbReference type="Rhea" id="RHEA:16813"/>
        <dbReference type="ChEBI" id="CHEBI:15377"/>
        <dbReference type="ChEBI" id="CHEBI:15378"/>
        <dbReference type="ChEBI" id="CHEBI:16567"/>
        <dbReference type="ChEBI" id="CHEBI:57959"/>
        <dbReference type="ChEBI" id="CHEBI:57972"/>
        <dbReference type="EC" id="3.7.1.3"/>
    </reaction>
</comment>
<dbReference type="EC" id="3.7.1.3" evidence="4 5"/>
<dbReference type="GO" id="GO:0043420">
    <property type="term" value="P:anthranilate metabolic process"/>
    <property type="evidence" value="ECO:0007669"/>
    <property type="project" value="TreeGrafter"/>
</dbReference>
<sequence length="404" mass="43408">MTPTLDDARDLDARDRLASLRTRFLPAHDDGLVAYLDGNSLGRPPRATADRLADFVDQQWGTRLIRGWNEGWLELPERIGDRIGEVCLGAAPGQVAVGDSTTVCLYKVIRAAVSARPGRREIVTDRDNFPTDRYVVEGIAGELGLTVRWIDVDPDRGATPEQVSTVVGEDTAVVTLSHVAYRTGFVADMAAITRIAHEAGALVVWDLCHSVGCLPVELDGLDVDFAVGCTYKYLNAGPGAPAFLYVRREHQDLRQPLQGWLGRLDAFDMAQGYEPANGVRSFLSGTPPVLAMLGVAEGVELVAEAGIGRIREKAAALTAFAVALADDRLAPLGLGLASPRDPAERGGHVTLRRDDAVELTAKLTEAGVLVDYRAPDGIRLGLSPLTTSFEELWNAVDVIHATAS</sequence>